<accession>A0A2T6BCB5</accession>
<dbReference type="Gene3D" id="1.10.150.240">
    <property type="entry name" value="Putative phosphatase, domain 2"/>
    <property type="match status" value="1"/>
</dbReference>
<evidence type="ECO:0000313" key="3">
    <source>
        <dbReference type="EMBL" id="PTX53715.1"/>
    </source>
</evidence>
<keyword evidence="2" id="KW-0378">Hydrolase</keyword>
<dbReference type="InterPro" id="IPR023198">
    <property type="entry name" value="PGP-like_dom2"/>
</dbReference>
<protein>
    <submittedName>
        <fullName evidence="3">2-haloacid dehalogenase</fullName>
    </submittedName>
</protein>
<evidence type="ECO:0000256" key="1">
    <source>
        <dbReference type="ARBA" id="ARBA00008106"/>
    </source>
</evidence>
<dbReference type="CDD" id="cd02588">
    <property type="entry name" value="HAD_L2-DEX"/>
    <property type="match status" value="1"/>
</dbReference>
<gene>
    <name evidence="3" type="ORF">C8P63_1261</name>
</gene>
<dbReference type="GO" id="GO:0019120">
    <property type="term" value="F:hydrolase activity, acting on acid halide bonds, in C-halide compounds"/>
    <property type="evidence" value="ECO:0007669"/>
    <property type="project" value="InterPro"/>
</dbReference>
<dbReference type="InterPro" id="IPR006439">
    <property type="entry name" value="HAD-SF_hydro_IA"/>
</dbReference>
<reference evidence="3 4" key="1">
    <citation type="submission" date="2018-04" db="EMBL/GenBank/DDBJ databases">
        <title>Genomic Encyclopedia of Archaeal and Bacterial Type Strains, Phase II (KMG-II): from individual species to whole genera.</title>
        <authorList>
            <person name="Goeker M."/>
        </authorList>
    </citation>
    <scope>NUCLEOTIDE SEQUENCE [LARGE SCALE GENOMIC DNA]</scope>
    <source>
        <strain evidence="3 4">DSM 45787</strain>
    </source>
</reference>
<dbReference type="SFLD" id="SFLDF00045">
    <property type="entry name" value="2-haloacid_dehalogenase"/>
    <property type="match status" value="1"/>
</dbReference>
<dbReference type="PRINTS" id="PR00413">
    <property type="entry name" value="HADHALOGNASE"/>
</dbReference>
<proteinExistence type="inferred from homology"/>
<dbReference type="Pfam" id="PF00702">
    <property type="entry name" value="Hydrolase"/>
    <property type="match status" value="1"/>
</dbReference>
<dbReference type="PANTHER" id="PTHR43316:SF3">
    <property type="entry name" value="HALOACID DEHALOGENASE, TYPE II (AFU_ORTHOLOGUE AFUA_2G07750)-RELATED"/>
    <property type="match status" value="1"/>
</dbReference>
<dbReference type="SFLD" id="SFLDG01135">
    <property type="entry name" value="C1.5.6:_HAD__Beta-PGM__Phospha"/>
    <property type="match status" value="1"/>
</dbReference>
<dbReference type="OrthoDB" id="264363at2"/>
<dbReference type="InterPro" id="IPR023214">
    <property type="entry name" value="HAD_sf"/>
</dbReference>
<evidence type="ECO:0000313" key="4">
    <source>
        <dbReference type="Proteomes" id="UP000244240"/>
    </source>
</evidence>
<dbReference type="SUPFAM" id="SSF56784">
    <property type="entry name" value="HAD-like"/>
    <property type="match status" value="1"/>
</dbReference>
<comment type="similarity">
    <text evidence="1">Belongs to the HAD-like hydrolase superfamily. S-2-haloalkanoic acid dehalogenase family.</text>
</comment>
<keyword evidence="4" id="KW-1185">Reference proteome</keyword>
<dbReference type="RefSeq" id="WP_108025554.1">
    <property type="nucleotide sequence ID" value="NZ_QBKR01000026.1"/>
</dbReference>
<name>A0A2T6BCB5_9BACL</name>
<dbReference type="Gene3D" id="3.40.50.1000">
    <property type="entry name" value="HAD superfamily/HAD-like"/>
    <property type="match status" value="1"/>
</dbReference>
<dbReference type="SFLD" id="SFLDG01129">
    <property type="entry name" value="C1.5:_HAD__Beta-PGM__Phosphata"/>
    <property type="match status" value="1"/>
</dbReference>
<evidence type="ECO:0000256" key="2">
    <source>
        <dbReference type="ARBA" id="ARBA00022801"/>
    </source>
</evidence>
<dbReference type="SFLD" id="SFLDS00003">
    <property type="entry name" value="Haloacid_Dehalogenase"/>
    <property type="match status" value="1"/>
</dbReference>
<dbReference type="Proteomes" id="UP000244240">
    <property type="component" value="Unassembled WGS sequence"/>
</dbReference>
<dbReference type="InterPro" id="IPR006328">
    <property type="entry name" value="2-HAD"/>
</dbReference>
<dbReference type="InterPro" id="IPR051540">
    <property type="entry name" value="S-2-haloacid_dehalogenase"/>
</dbReference>
<comment type="caution">
    <text evidence="3">The sequence shown here is derived from an EMBL/GenBank/DDBJ whole genome shotgun (WGS) entry which is preliminary data.</text>
</comment>
<dbReference type="NCBIfam" id="TIGR01428">
    <property type="entry name" value="HAD_type_II"/>
    <property type="match status" value="1"/>
</dbReference>
<dbReference type="AlphaFoldDB" id="A0A2T6BCB5"/>
<dbReference type="NCBIfam" id="TIGR01493">
    <property type="entry name" value="HAD-SF-IA-v2"/>
    <property type="match status" value="1"/>
</dbReference>
<dbReference type="EMBL" id="QBKR01000026">
    <property type="protein sequence ID" value="PTX53715.1"/>
    <property type="molecule type" value="Genomic_DNA"/>
</dbReference>
<dbReference type="InterPro" id="IPR036412">
    <property type="entry name" value="HAD-like_sf"/>
</dbReference>
<dbReference type="PANTHER" id="PTHR43316">
    <property type="entry name" value="HYDROLASE, HALOACID DELAHOGENASE-RELATED"/>
    <property type="match status" value="1"/>
</dbReference>
<organism evidence="3 4">
    <name type="scientific">Melghirimyces profundicolus</name>
    <dbReference type="NCBI Taxonomy" id="1242148"/>
    <lineage>
        <taxon>Bacteria</taxon>
        <taxon>Bacillati</taxon>
        <taxon>Bacillota</taxon>
        <taxon>Bacilli</taxon>
        <taxon>Bacillales</taxon>
        <taxon>Thermoactinomycetaceae</taxon>
        <taxon>Melghirimyces</taxon>
    </lineage>
</organism>
<sequence length="221" mass="24654">MSDRYQAVVFDVYGTLFDVDSLTGRCEAAAPGKGEELSRLWRSKQLEYSWLRSLMEDYRDFRGVTEEALRHADRRLGLGLSAGEREDLLAAYACLRVFPEVSRVLERLAVTRAAFSNGPLSALRPLLENGGLLPLFDELISVDEAKVFKPSPRAYALVPNILGVSRESILFVSSNTWDISGAGRFGFSTAWVDRKGEVMDELGHQPDYMLKDLCGIEEILG</sequence>